<protein>
    <submittedName>
        <fullName evidence="1">DUF4249 domain-containing protein</fullName>
    </submittedName>
</protein>
<dbReference type="AlphaFoldDB" id="A0A831LQB7"/>
<dbReference type="Proteomes" id="UP000886047">
    <property type="component" value="Unassembled WGS sequence"/>
</dbReference>
<evidence type="ECO:0000313" key="1">
    <source>
        <dbReference type="EMBL" id="HDR51573.1"/>
    </source>
</evidence>
<dbReference type="Pfam" id="PF14054">
    <property type="entry name" value="DUF4249"/>
    <property type="match status" value="1"/>
</dbReference>
<name>A0A831LQB7_9BACT</name>
<accession>A0A831LQB7</accession>
<organism evidence="1">
    <name type="scientific">Mariniphaga anaerophila</name>
    <dbReference type="NCBI Taxonomy" id="1484053"/>
    <lineage>
        <taxon>Bacteria</taxon>
        <taxon>Pseudomonadati</taxon>
        <taxon>Bacteroidota</taxon>
        <taxon>Bacteroidia</taxon>
        <taxon>Marinilabiliales</taxon>
        <taxon>Prolixibacteraceae</taxon>
        <taxon>Mariniphaga</taxon>
    </lineage>
</organism>
<reference evidence="1" key="1">
    <citation type="journal article" date="2020" name="mSystems">
        <title>Genome- and Community-Level Interaction Insights into Carbon Utilization and Element Cycling Functions of Hydrothermarchaeota in Hydrothermal Sediment.</title>
        <authorList>
            <person name="Zhou Z."/>
            <person name="Liu Y."/>
            <person name="Xu W."/>
            <person name="Pan J."/>
            <person name="Luo Z.H."/>
            <person name="Li M."/>
        </authorList>
    </citation>
    <scope>NUCLEOTIDE SEQUENCE [LARGE SCALE GENOMIC DNA]</scope>
    <source>
        <strain evidence="1">SpSt-1217</strain>
    </source>
</reference>
<dbReference type="InterPro" id="IPR025345">
    <property type="entry name" value="DUF4249"/>
</dbReference>
<gene>
    <name evidence="1" type="ORF">ENN90_08130</name>
</gene>
<proteinExistence type="predicted"/>
<dbReference type="EMBL" id="DSDK01000447">
    <property type="protein sequence ID" value="HDR51573.1"/>
    <property type="molecule type" value="Genomic_DNA"/>
</dbReference>
<comment type="caution">
    <text evidence="1">The sequence shown here is derived from an EMBL/GenBank/DDBJ whole genome shotgun (WGS) entry which is preliminary data.</text>
</comment>
<sequence length="296" mass="33539">MKSHKSQHIHHQSPLIHHQSPLNLHKSSPNFHKSLLSFLPILFLFLFFGCERVIDVDLNESDPEIVIEGNLSYNDGELEVIISKTSSYFSTAPSEKVENALVYLVDDEETLVNAKHIGQGIYKVEDYIIRSGVEYSLHVEAEGREFVAKSTLHAPVKLDSLSYEYQNSSRFFDGGYRILLYFSDPPGEENFYRVKVHKNGELLNEVGDLIVFDDNRLDGKGIQVRLRGQLFDKGDTATVQLLTIDKNTWRYFTTFREMANLNPGSPAPANPSSNFSNGALGYFSAWSADEKEIIIE</sequence>